<organism evidence="1 2">
    <name type="scientific">Phlebiopsis gigantea (strain 11061_1 CR5-6)</name>
    <name type="common">White-rot fungus</name>
    <name type="synonym">Peniophora gigantea</name>
    <dbReference type="NCBI Taxonomy" id="745531"/>
    <lineage>
        <taxon>Eukaryota</taxon>
        <taxon>Fungi</taxon>
        <taxon>Dikarya</taxon>
        <taxon>Basidiomycota</taxon>
        <taxon>Agaricomycotina</taxon>
        <taxon>Agaricomycetes</taxon>
        <taxon>Polyporales</taxon>
        <taxon>Phanerochaetaceae</taxon>
        <taxon>Phlebiopsis</taxon>
    </lineage>
</organism>
<gene>
    <name evidence="1" type="ORF">PHLGIDRAFT_359279</name>
</gene>
<keyword evidence="2" id="KW-1185">Reference proteome</keyword>
<dbReference type="Proteomes" id="UP000053257">
    <property type="component" value="Unassembled WGS sequence"/>
</dbReference>
<dbReference type="Gene3D" id="1.20.1280.50">
    <property type="match status" value="1"/>
</dbReference>
<dbReference type="HOGENOM" id="CLU_413377_0_0_1"/>
<sequence length="664" mass="74458">MHEVVQVYQGLGEMVVADEIRIADMKLDELPFSIASWEQEEIDVAVEARRQEKRRLDLELARLLGSRNNLQPIARLHDEILAAIFIQFHADVSISAMELLSRHYIQQSYAPTPEWLVLGAVCRRWRSIFISYTVLWSHITATTVEWLDLLLTRSAQAPLHVAITHPMWTDCLRTYMRVLQSAADRIQTLELFPPPVQRDFDGTVRDATPPEANYPLHSLRSLQIYAAYRAEPGDVDPILRYLDGRVQPYSHLTSIGSRCLPWDFLRHAFRPSLMVLKVSSIPTPPSVDEWLDALSSMPELRELSLAFAIARLQTSSRHTAAVTLPHLHTLSLPSEGEDDGPAYVALWDHLCLPELAHVAVTLEPSSYTSSETFVQWLASRCSSLNAKTPFISARYSWTYDNVFGAAKPMSFYGPTIALSAGEYLPASIGGPYYLDEIAPSFCASFYVPTDGRPIIESLPLAHVTTLTVDHTESWKIFEAMLVDLWQPIASAMTNVTTLRIATTRSVTGFLGVLRHSQRSRSNSSMPPTPFFSKLEYLELSDISWTNVVPTNAAADELDGWTDAPGCPCAELNGDREQCSCMLINLQGCACEADTVCDCECRWAKEKLNKLLVEALRHREVGGLPRLRRMDIVATSVEDVPGPEQYNMDTLYALIEEVNIHSKAL</sequence>
<dbReference type="STRING" id="745531.A0A0C3S1E7"/>
<name>A0A0C3S1E7_PHLG1</name>
<reference evidence="1 2" key="1">
    <citation type="journal article" date="2014" name="PLoS Genet.">
        <title>Analysis of the Phlebiopsis gigantea genome, transcriptome and secretome provides insight into its pioneer colonization strategies of wood.</title>
        <authorList>
            <person name="Hori C."/>
            <person name="Ishida T."/>
            <person name="Igarashi K."/>
            <person name="Samejima M."/>
            <person name="Suzuki H."/>
            <person name="Master E."/>
            <person name="Ferreira P."/>
            <person name="Ruiz-Duenas F.J."/>
            <person name="Held B."/>
            <person name="Canessa P."/>
            <person name="Larrondo L.F."/>
            <person name="Schmoll M."/>
            <person name="Druzhinina I.S."/>
            <person name="Kubicek C.P."/>
            <person name="Gaskell J.A."/>
            <person name="Kersten P."/>
            <person name="St John F."/>
            <person name="Glasner J."/>
            <person name="Sabat G."/>
            <person name="Splinter BonDurant S."/>
            <person name="Syed K."/>
            <person name="Yadav J."/>
            <person name="Mgbeahuruike A.C."/>
            <person name="Kovalchuk A."/>
            <person name="Asiegbu F.O."/>
            <person name="Lackner G."/>
            <person name="Hoffmeister D."/>
            <person name="Rencoret J."/>
            <person name="Gutierrez A."/>
            <person name="Sun H."/>
            <person name="Lindquist E."/>
            <person name="Barry K."/>
            <person name="Riley R."/>
            <person name="Grigoriev I.V."/>
            <person name="Henrissat B."/>
            <person name="Kues U."/>
            <person name="Berka R.M."/>
            <person name="Martinez A.T."/>
            <person name="Covert S.F."/>
            <person name="Blanchette R.A."/>
            <person name="Cullen D."/>
        </authorList>
    </citation>
    <scope>NUCLEOTIDE SEQUENCE [LARGE SCALE GENOMIC DNA]</scope>
    <source>
        <strain evidence="1 2">11061_1 CR5-6</strain>
    </source>
</reference>
<dbReference type="AlphaFoldDB" id="A0A0C3S1E7"/>
<evidence type="ECO:0000313" key="2">
    <source>
        <dbReference type="Proteomes" id="UP000053257"/>
    </source>
</evidence>
<accession>A0A0C3S1E7</accession>
<protein>
    <submittedName>
        <fullName evidence="1">Uncharacterized protein</fullName>
    </submittedName>
</protein>
<evidence type="ECO:0000313" key="1">
    <source>
        <dbReference type="EMBL" id="KIP08911.1"/>
    </source>
</evidence>
<dbReference type="OrthoDB" id="2754773at2759"/>
<proteinExistence type="predicted"/>
<dbReference type="EMBL" id="KN840473">
    <property type="protein sequence ID" value="KIP08911.1"/>
    <property type="molecule type" value="Genomic_DNA"/>
</dbReference>